<gene>
    <name evidence="1" type="ORF">DF3PA_70134</name>
</gene>
<evidence type="ECO:0000313" key="2">
    <source>
        <dbReference type="Proteomes" id="UP000326641"/>
    </source>
</evidence>
<dbReference type="Proteomes" id="UP000326641">
    <property type="component" value="Unassembled WGS sequence"/>
</dbReference>
<reference evidence="1" key="1">
    <citation type="submission" date="2018-11" db="EMBL/GenBank/DDBJ databases">
        <authorList>
            <person name="Onetto C."/>
        </authorList>
    </citation>
    <scope>NUCLEOTIDE SEQUENCE [LARGE SCALE GENOMIC DNA]</scope>
</reference>
<dbReference type="GO" id="GO:0046718">
    <property type="term" value="P:symbiont entry into host cell"/>
    <property type="evidence" value="ECO:0007669"/>
    <property type="project" value="InterPro"/>
</dbReference>
<dbReference type="EMBL" id="UXAT02000052">
    <property type="protein sequence ID" value="VUX47813.1"/>
    <property type="molecule type" value="Genomic_DNA"/>
</dbReference>
<dbReference type="GO" id="GO:0030430">
    <property type="term" value="C:host cell cytoplasm"/>
    <property type="evidence" value="ECO:0007669"/>
    <property type="project" value="InterPro"/>
</dbReference>
<comment type="caution">
    <text evidence="1">The sequence shown here is derived from an EMBL/GenBank/DDBJ whole genome shotgun (WGS) entry which is preliminary data.</text>
</comment>
<protein>
    <submittedName>
        <fullName evidence="1">Uncharacterized protein</fullName>
    </submittedName>
</protein>
<dbReference type="AlphaFoldDB" id="A0A564WJM1"/>
<keyword evidence="2" id="KW-1185">Reference proteome</keyword>
<accession>A0A564WJM1</accession>
<dbReference type="GO" id="GO:0051536">
    <property type="term" value="F:iron-sulfur cluster binding"/>
    <property type="evidence" value="ECO:0007669"/>
    <property type="project" value="InterPro"/>
</dbReference>
<name>A0A564WJM1_9PROT</name>
<proteinExistence type="predicted"/>
<dbReference type="Pfam" id="PF05100">
    <property type="entry name" value="Phage_tail_L"/>
    <property type="match status" value="1"/>
</dbReference>
<organism evidence="1 2">
    <name type="scientific">Candidatus Defluviicoccus seviourii</name>
    <dbReference type="NCBI Taxonomy" id="2565273"/>
    <lineage>
        <taxon>Bacteria</taxon>
        <taxon>Pseudomonadati</taxon>
        <taxon>Pseudomonadota</taxon>
        <taxon>Alphaproteobacteria</taxon>
        <taxon>Rhodospirillales</taxon>
        <taxon>Rhodospirillaceae</taxon>
        <taxon>Defluviicoccus</taxon>
    </lineage>
</organism>
<dbReference type="InterPro" id="IPR006487">
    <property type="entry name" value="Phage_lambda_L"/>
</dbReference>
<sequence length="172" mass="19320">MESIWGMSIKQAIQSLSPGSVINFLEVPLDHSTIFRCYNGYDTTQVAGVIEWENEQWVPVPFAVTDVEYDSTGKTIEPIITLMDTESALLQWAFTTGDIRGLQVVRHKTLFEYLDGNAPLQTEVWVIDSIESNGHLLTIRLTTPLSLPNKKLPARTLTLKDFPAIGTLRIEE</sequence>
<evidence type="ECO:0000313" key="1">
    <source>
        <dbReference type="EMBL" id="VUX47813.1"/>
    </source>
</evidence>